<keyword evidence="1" id="KW-0732">Signal</keyword>
<keyword evidence="4" id="KW-1185">Reference proteome</keyword>
<proteinExistence type="predicted"/>
<dbReference type="OrthoDB" id="9771112at2"/>
<organism evidence="3 4">
    <name type="scientific">Rubrivivax rivuli</name>
    <dbReference type="NCBI Taxonomy" id="1862385"/>
    <lineage>
        <taxon>Bacteria</taxon>
        <taxon>Pseudomonadati</taxon>
        <taxon>Pseudomonadota</taxon>
        <taxon>Betaproteobacteria</taxon>
        <taxon>Burkholderiales</taxon>
        <taxon>Sphaerotilaceae</taxon>
        <taxon>Rubrivivax</taxon>
    </lineage>
</organism>
<evidence type="ECO:0000313" key="3">
    <source>
        <dbReference type="EMBL" id="RVU43760.1"/>
    </source>
</evidence>
<dbReference type="InterPro" id="IPR011990">
    <property type="entry name" value="TPR-like_helical_dom_sf"/>
</dbReference>
<dbReference type="SUPFAM" id="SSF48452">
    <property type="entry name" value="TPR-like"/>
    <property type="match status" value="4"/>
</dbReference>
<name>A0A437RAC7_9BURK</name>
<dbReference type="PANTHER" id="PTHR46082:SF6">
    <property type="entry name" value="AAA+ ATPASE DOMAIN-CONTAINING PROTEIN-RELATED"/>
    <property type="match status" value="1"/>
</dbReference>
<feature type="domain" description="CHAT" evidence="2">
    <location>
        <begin position="955"/>
        <end position="1286"/>
    </location>
</feature>
<protein>
    <submittedName>
        <fullName evidence="3">CHAT domain-containing protein</fullName>
    </submittedName>
</protein>
<feature type="chain" id="PRO_5019090783" evidence="1">
    <location>
        <begin position="30"/>
        <end position="1287"/>
    </location>
</feature>
<dbReference type="InterPro" id="IPR024983">
    <property type="entry name" value="CHAT_dom"/>
</dbReference>
<comment type="caution">
    <text evidence="3">The sequence shown here is derived from an EMBL/GenBank/DDBJ whole genome shotgun (WGS) entry which is preliminary data.</text>
</comment>
<sequence length="1287" mass="140933">MAGRLGCRLGAWLVCTILLLSVTAGPTHADTDRRAKARELLANGDRNQAEALTRELIASETAAGSDYQRLAGIFADTGRFGDARAAIAAGLKRFPHDEGVLRAKCRISVLTQDPADSLSTCLAIYKDNPAESDAAFFAGISADLLGDANAADKYLRWALAGIEDPGEYSKRRNELAHFLDVSPSHRLQRQQLKARRLSWLEKEWNQRWRDVASIRIQLEREAGADSSFDKTKELRQQVIDALALVLGQDGLPLAVEHERLGNEKGAAGRHSEAIGSFSIALGILRKQGSSESPMTARLQSNIGAQRYMLGQYELALDHQAASVELTKRLFGDASDLAMFRARNLANTFYQLGRTKDALDVHERVLMHYTNKHGENHDETLSSMNGVAAMYLRLGRLQEARSLQERVLSRRSASLGDAHRETMLAMGNLASIYSAQGLVIQALELRRRQVEGLAKAQGRRHLGTISALGNLAEAYSQSGELGKAVELGEEAVALSGEAQGLDSLSTLGWRINLAKYYRQLGSKDLALKLQEETASLQMKRWGPAHRQTFVSQIGLAQTYAALDRHFDAIRAYNRVLDNPEALASADARDVVNAAGELAASYLATGLTGEAVSAQRKVIARLQNLLGDLHPDTLVARHNLAAMLTSQGESTAAASLLREIHAAKRRHLGEQHTSTLETLQALASALWKAGQSKEAVSLALEFVAATERVRATPVLWDGARASYLAAQIETYLEFAGWLAETDDLEKSFDLVDLTKARGLVDEIRSASAAASLAQQDRFRLDGAVSAERKARLLLDEALTSRSTPQQLSAAQAEWQSAKETSAALLTMLRKQSPNFARVSELQPPVSVKSAKTMLRPNEVFVSISVRRNGRAYAYLVRRDDPVRRIQLGGLLNFEHTVAATREVLGSQAEGAPRHQLITLLGGGFAWKQLNEEMPFGGKVAAGTREEAAALLQAYWQERLVEPLRPELQRDQRWIISPDRELALLPFDALFMHALDAGQRKYLVETHTLSLIQSFGVLASLKARERQYERIVRNMQLLAFGNAFYNDGWPDRRPARLQSPGTVAEQRNATQFSSPASIAITEPTGSVDRPQIFWENLPGTATEVNAVAKRFSNAAPGQKSLIEIFSGLAASELTLRRLSESGKLRQFKYLLFSGHGHVSNRPSDSALVLSQRGNPQGVDGYVTAAEWPVLDMRSDLVVLSACDTAVGRAVPGDAVAGLPYALFVAGNTNTLLTLWPVDDDATAKFMELFFAEVVGGATHAEALSETKRAFRKLPRLSDPRFWAGFVLFGT</sequence>
<dbReference type="Gene3D" id="1.25.40.10">
    <property type="entry name" value="Tetratricopeptide repeat domain"/>
    <property type="match status" value="3"/>
</dbReference>
<feature type="signal peptide" evidence="1">
    <location>
        <begin position="1"/>
        <end position="29"/>
    </location>
</feature>
<gene>
    <name evidence="3" type="ORF">EOE66_18975</name>
</gene>
<evidence type="ECO:0000259" key="2">
    <source>
        <dbReference type="Pfam" id="PF12770"/>
    </source>
</evidence>
<reference evidence="3 4" key="1">
    <citation type="submission" date="2019-01" db="EMBL/GenBank/DDBJ databases">
        <authorList>
            <person name="Chen W.-M."/>
        </authorList>
    </citation>
    <scope>NUCLEOTIDE SEQUENCE [LARGE SCALE GENOMIC DNA]</scope>
    <source>
        <strain evidence="3 4">KYPY4</strain>
    </source>
</reference>
<dbReference type="PANTHER" id="PTHR46082">
    <property type="entry name" value="ATP/GTP-BINDING PROTEIN-RELATED"/>
    <property type="match status" value="1"/>
</dbReference>
<accession>A0A437RAC7</accession>
<dbReference type="Pfam" id="PF13424">
    <property type="entry name" value="TPR_12"/>
    <property type="match status" value="3"/>
</dbReference>
<dbReference type="SMART" id="SM00028">
    <property type="entry name" value="TPR"/>
    <property type="match status" value="9"/>
</dbReference>
<dbReference type="Pfam" id="PF12770">
    <property type="entry name" value="CHAT"/>
    <property type="match status" value="1"/>
</dbReference>
<dbReference type="EMBL" id="SACR01000006">
    <property type="protein sequence ID" value="RVU43760.1"/>
    <property type="molecule type" value="Genomic_DNA"/>
</dbReference>
<dbReference type="InterPro" id="IPR053137">
    <property type="entry name" value="NLR-like"/>
</dbReference>
<evidence type="ECO:0000256" key="1">
    <source>
        <dbReference type="SAM" id="SignalP"/>
    </source>
</evidence>
<evidence type="ECO:0000313" key="4">
    <source>
        <dbReference type="Proteomes" id="UP000285575"/>
    </source>
</evidence>
<dbReference type="Proteomes" id="UP000285575">
    <property type="component" value="Unassembled WGS sequence"/>
</dbReference>
<dbReference type="InterPro" id="IPR019734">
    <property type="entry name" value="TPR_rpt"/>
</dbReference>